<keyword evidence="2" id="KW-1185">Reference proteome</keyword>
<dbReference type="EMBL" id="AORV01000026">
    <property type="protein sequence ID" value="EMS72684.1"/>
    <property type="molecule type" value="Genomic_DNA"/>
</dbReference>
<gene>
    <name evidence="1" type="ORF">CTER_1429</name>
</gene>
<sequence>MDNKVIGDNQATAEIKTVSEDKEKEAKLEYTKTSFVFQDSGETIVTETWMDPVTLENRTNYIVTSASGKIEKNFTYYTNDGAKHHINIFRDENGKAVDGQEFYYSQEKADTNAEDLKKFDVFAGRKVMYEDAAFWTDKGTVISDGKTLKKILCGNEQEGNTTCVYIDEATGFPVKEESYEKGKLISTMTYEFKYADRDEKLFDASGEGVKLEQLDMSKMSEKLKKITEKNKVD</sequence>
<evidence type="ECO:0000313" key="1">
    <source>
        <dbReference type="EMBL" id="EMS72684.1"/>
    </source>
</evidence>
<dbReference type="PATRIC" id="fig|1195236.3.peg.1750"/>
<dbReference type="Proteomes" id="UP000014155">
    <property type="component" value="Unassembled WGS sequence"/>
</dbReference>
<organism evidence="1 2">
    <name type="scientific">Ruminiclostridium cellobioparum subsp. termitidis CT1112</name>
    <dbReference type="NCBI Taxonomy" id="1195236"/>
    <lineage>
        <taxon>Bacteria</taxon>
        <taxon>Bacillati</taxon>
        <taxon>Bacillota</taxon>
        <taxon>Clostridia</taxon>
        <taxon>Eubacteriales</taxon>
        <taxon>Oscillospiraceae</taxon>
        <taxon>Ruminiclostridium</taxon>
    </lineage>
</organism>
<accession>S0FU25</accession>
<comment type="caution">
    <text evidence="1">The sequence shown here is derived from an EMBL/GenBank/DDBJ whole genome shotgun (WGS) entry which is preliminary data.</text>
</comment>
<protein>
    <submittedName>
        <fullName evidence="1">Uncharacterized protein</fullName>
    </submittedName>
</protein>
<dbReference type="AlphaFoldDB" id="S0FU25"/>
<proteinExistence type="predicted"/>
<reference evidence="1 2" key="1">
    <citation type="journal article" date="2013" name="Genome Announc.">
        <title>Draft Genome Sequence of the Cellulolytic, Mesophilic, Anaerobic Bacterium Clostridium termitidis Strain CT1112 (DSM 5398).</title>
        <authorList>
            <person name="Lal S."/>
            <person name="Ramachandran U."/>
            <person name="Zhang X."/>
            <person name="Munir R."/>
            <person name="Sparling R."/>
            <person name="Levin D.B."/>
        </authorList>
    </citation>
    <scope>NUCLEOTIDE SEQUENCE [LARGE SCALE GENOMIC DNA]</scope>
    <source>
        <strain evidence="1 2">CT1112</strain>
    </source>
</reference>
<name>S0FU25_RUMCE</name>
<evidence type="ECO:0000313" key="2">
    <source>
        <dbReference type="Proteomes" id="UP000014155"/>
    </source>
</evidence>